<evidence type="ECO:0000256" key="1">
    <source>
        <dbReference type="ARBA" id="ARBA00015262"/>
    </source>
</evidence>
<reference evidence="5" key="1">
    <citation type="journal article" date="2019" name="Int. J. Syst. Evol. Microbiol.">
        <title>The Global Catalogue of Microorganisms (GCM) 10K type strain sequencing project: providing services to taxonomists for standard genome sequencing and annotation.</title>
        <authorList>
            <consortium name="The Broad Institute Genomics Platform"/>
            <consortium name="The Broad Institute Genome Sequencing Center for Infectious Disease"/>
            <person name="Wu L."/>
            <person name="Ma J."/>
        </authorList>
    </citation>
    <scope>NUCLEOTIDE SEQUENCE [LARGE SCALE GENOMIC DNA]</scope>
    <source>
        <strain evidence="5">CGMCC 1.15053</strain>
    </source>
</reference>
<dbReference type="Proteomes" id="UP001595979">
    <property type="component" value="Unassembled WGS sequence"/>
</dbReference>
<feature type="region of interest" description="Disordered" evidence="2">
    <location>
        <begin position="179"/>
        <end position="210"/>
    </location>
</feature>
<sequence length="210" mass="21594">MSDPAGPPSTITPSTATPQHQAAGPGRVRAAVVTISDTRTPETDTSGQYLRAQLLAAGHEVTGHVIVRDDAVEIRSALVRLMQGCDLVITSGGTGIAGRDVTIPVVESLIVKPIPGFGELFRMLSYAQVGGAAMLSRALGGLSRGALLFALPGSLNAVQTAWEGLLRDQLGHLVFEVARQGQPGTPGPARPAGLGRHAGTGAAQPGRQEE</sequence>
<dbReference type="PANTHER" id="PTHR43232">
    <property type="entry name" value="MOLYBDENUM COFACTOR BIOSYNTHESIS PROTEIN B"/>
    <property type="match status" value="1"/>
</dbReference>
<dbReference type="SMART" id="SM00852">
    <property type="entry name" value="MoCF_biosynth"/>
    <property type="match status" value="1"/>
</dbReference>
<dbReference type="InterPro" id="IPR001453">
    <property type="entry name" value="MoaB/Mog_dom"/>
</dbReference>
<name>A0ABW1DHP4_9DEIO</name>
<dbReference type="Pfam" id="PF00994">
    <property type="entry name" value="MoCF_biosynth"/>
    <property type="match status" value="1"/>
</dbReference>
<evidence type="ECO:0000259" key="3">
    <source>
        <dbReference type="SMART" id="SM00852"/>
    </source>
</evidence>
<comment type="caution">
    <text evidence="4">The sequence shown here is derived from an EMBL/GenBank/DDBJ whole genome shotgun (WGS) entry which is preliminary data.</text>
</comment>
<protein>
    <recommendedName>
        <fullName evidence="1">Molybdenum cofactor biosynthesis protein B</fullName>
    </recommendedName>
</protein>
<dbReference type="PANTHER" id="PTHR43232:SF2">
    <property type="entry name" value="MOLYBDENUM COFACTOR BIOSYNTHESIS PROTEIN B"/>
    <property type="match status" value="1"/>
</dbReference>
<dbReference type="RefSeq" id="WP_380048111.1">
    <property type="nucleotide sequence ID" value="NZ_JBHSOH010000006.1"/>
</dbReference>
<accession>A0ABW1DHP4</accession>
<evidence type="ECO:0000313" key="5">
    <source>
        <dbReference type="Proteomes" id="UP001595979"/>
    </source>
</evidence>
<gene>
    <name evidence="4" type="ORF">ACFPQ6_08030</name>
</gene>
<dbReference type="Gene3D" id="3.40.980.10">
    <property type="entry name" value="MoaB/Mog-like domain"/>
    <property type="match status" value="1"/>
</dbReference>
<dbReference type="SUPFAM" id="SSF53218">
    <property type="entry name" value="Molybdenum cofactor biosynthesis proteins"/>
    <property type="match status" value="1"/>
</dbReference>
<organism evidence="4 5">
    <name type="scientific">Deinococcus petrolearius</name>
    <dbReference type="NCBI Taxonomy" id="1751295"/>
    <lineage>
        <taxon>Bacteria</taxon>
        <taxon>Thermotogati</taxon>
        <taxon>Deinococcota</taxon>
        <taxon>Deinococci</taxon>
        <taxon>Deinococcales</taxon>
        <taxon>Deinococcaceae</taxon>
        <taxon>Deinococcus</taxon>
    </lineage>
</organism>
<dbReference type="CDD" id="cd00886">
    <property type="entry name" value="MogA_MoaB"/>
    <property type="match status" value="1"/>
</dbReference>
<keyword evidence="5" id="KW-1185">Reference proteome</keyword>
<dbReference type="NCBIfam" id="TIGR00177">
    <property type="entry name" value="molyb_syn"/>
    <property type="match status" value="1"/>
</dbReference>
<evidence type="ECO:0000256" key="2">
    <source>
        <dbReference type="SAM" id="MobiDB-lite"/>
    </source>
</evidence>
<feature type="compositionally biased region" description="Low complexity" evidence="2">
    <location>
        <begin position="8"/>
        <end position="26"/>
    </location>
</feature>
<feature type="domain" description="MoaB/Mog" evidence="3">
    <location>
        <begin position="31"/>
        <end position="173"/>
    </location>
</feature>
<evidence type="ECO:0000313" key="4">
    <source>
        <dbReference type="EMBL" id="MFC5848258.1"/>
    </source>
</evidence>
<feature type="region of interest" description="Disordered" evidence="2">
    <location>
        <begin position="1"/>
        <end position="26"/>
    </location>
</feature>
<dbReference type="InterPro" id="IPR036425">
    <property type="entry name" value="MoaB/Mog-like_dom_sf"/>
</dbReference>
<dbReference type="EMBL" id="JBHSOH010000006">
    <property type="protein sequence ID" value="MFC5848258.1"/>
    <property type="molecule type" value="Genomic_DNA"/>
</dbReference>
<dbReference type="InterPro" id="IPR012245">
    <property type="entry name" value="MoaB"/>
</dbReference>
<proteinExistence type="predicted"/>